<name>A0ABP1R420_9HEXA</name>
<sequence>MDMDSQQNHQSLELDEDMQEFNCESPIRPSTPSPVISPIALRVYVPDSPVLKHQKLVPDTPVATKFKHILGVSSDSRQKTNILREYKDEHFWKYCDISDGMLAYNLYTPSTGTGNTKRAVAKKENPVRKGLLTQYQPSYITCEAHNLAEYLSLCLIPLGERLNHEKPLTNLGKNAVWADTTLEQFYDNGDNVYRFDKEKITAKGCTIFKNSDEIEVKIFQLADTMKSIHEASVLLEEHKIAKKRWDKERREFARTNKDPEAKCPPEPMKPHVGYTFTLNFLEYFRYIRDTEQMKLIYIHGLNKHD</sequence>
<accession>A0ABP1R420</accession>
<comment type="caution">
    <text evidence="1">The sequence shown here is derived from an EMBL/GenBank/DDBJ whole genome shotgun (WGS) entry which is preliminary data.</text>
</comment>
<protein>
    <submittedName>
        <fullName evidence="1">Uncharacterized protein</fullName>
    </submittedName>
</protein>
<reference evidence="1 2" key="1">
    <citation type="submission" date="2024-08" db="EMBL/GenBank/DDBJ databases">
        <authorList>
            <person name="Cucini C."/>
            <person name="Frati F."/>
        </authorList>
    </citation>
    <scope>NUCLEOTIDE SEQUENCE [LARGE SCALE GENOMIC DNA]</scope>
</reference>
<organism evidence="1 2">
    <name type="scientific">Orchesella dallaii</name>
    <dbReference type="NCBI Taxonomy" id="48710"/>
    <lineage>
        <taxon>Eukaryota</taxon>
        <taxon>Metazoa</taxon>
        <taxon>Ecdysozoa</taxon>
        <taxon>Arthropoda</taxon>
        <taxon>Hexapoda</taxon>
        <taxon>Collembola</taxon>
        <taxon>Entomobryomorpha</taxon>
        <taxon>Entomobryoidea</taxon>
        <taxon>Orchesellidae</taxon>
        <taxon>Orchesellinae</taxon>
        <taxon>Orchesella</taxon>
    </lineage>
</organism>
<proteinExistence type="predicted"/>
<keyword evidence="2" id="KW-1185">Reference proteome</keyword>
<evidence type="ECO:0000313" key="2">
    <source>
        <dbReference type="Proteomes" id="UP001642540"/>
    </source>
</evidence>
<evidence type="ECO:0000313" key="1">
    <source>
        <dbReference type="EMBL" id="CAL8119178.1"/>
    </source>
</evidence>
<dbReference type="EMBL" id="CAXLJM020000058">
    <property type="protein sequence ID" value="CAL8119178.1"/>
    <property type="molecule type" value="Genomic_DNA"/>
</dbReference>
<dbReference type="Proteomes" id="UP001642540">
    <property type="component" value="Unassembled WGS sequence"/>
</dbReference>
<gene>
    <name evidence="1" type="ORF">ODALV1_LOCUS18429</name>
</gene>